<dbReference type="InterPro" id="IPR006311">
    <property type="entry name" value="TAT_signal"/>
</dbReference>
<dbReference type="PROSITE" id="PS51318">
    <property type="entry name" value="TAT"/>
    <property type="match status" value="1"/>
</dbReference>
<proteinExistence type="predicted"/>
<comment type="caution">
    <text evidence="1">The sequence shown here is derived from an EMBL/GenBank/DDBJ whole genome shotgun (WGS) entry which is preliminary data.</text>
</comment>
<dbReference type="Proteomes" id="UP001484535">
    <property type="component" value="Unassembled WGS sequence"/>
</dbReference>
<sequence>MIRSDRRTLMKGGMALVALGGMPAALRAQGAKPALLIYDRRFATSLQLAEEWAGQGIAILDPREHDLGLAWQGQIPSLLASGGAIAGATLWSDRFICETFARGHGRTRLLHDVPMPGAGGADLRHWAIA</sequence>
<protein>
    <submittedName>
        <fullName evidence="1">Uncharacterized protein</fullName>
    </submittedName>
</protein>
<keyword evidence="2" id="KW-1185">Reference proteome</keyword>
<evidence type="ECO:0000313" key="1">
    <source>
        <dbReference type="EMBL" id="MEN7535636.1"/>
    </source>
</evidence>
<gene>
    <name evidence="1" type="ORF">ABDJ38_00430</name>
</gene>
<organism evidence="1 2">
    <name type="scientific">Aurantiacibacter flavus</name>
    <dbReference type="NCBI Taxonomy" id="3145232"/>
    <lineage>
        <taxon>Bacteria</taxon>
        <taxon>Pseudomonadati</taxon>
        <taxon>Pseudomonadota</taxon>
        <taxon>Alphaproteobacteria</taxon>
        <taxon>Sphingomonadales</taxon>
        <taxon>Erythrobacteraceae</taxon>
        <taxon>Aurantiacibacter</taxon>
    </lineage>
</organism>
<dbReference type="RefSeq" id="WP_346783099.1">
    <property type="nucleotide sequence ID" value="NZ_JBDLBR010000001.1"/>
</dbReference>
<evidence type="ECO:0000313" key="2">
    <source>
        <dbReference type="Proteomes" id="UP001484535"/>
    </source>
</evidence>
<accession>A0ABV0CU46</accession>
<dbReference type="EMBL" id="JBDLBR010000001">
    <property type="protein sequence ID" value="MEN7535636.1"/>
    <property type="molecule type" value="Genomic_DNA"/>
</dbReference>
<reference evidence="1 2" key="1">
    <citation type="submission" date="2024-05" db="EMBL/GenBank/DDBJ databases">
        <authorList>
            <person name="Park S."/>
        </authorList>
    </citation>
    <scope>NUCLEOTIDE SEQUENCE [LARGE SCALE GENOMIC DNA]</scope>
    <source>
        <strain evidence="1 2">DGU5</strain>
    </source>
</reference>
<name>A0ABV0CU46_9SPHN</name>